<dbReference type="EMBL" id="ATBP01000713">
    <property type="protein sequence ID" value="ETR69189.1"/>
    <property type="molecule type" value="Genomic_DNA"/>
</dbReference>
<proteinExistence type="predicted"/>
<evidence type="ECO:0000313" key="2">
    <source>
        <dbReference type="Proteomes" id="UP000189670"/>
    </source>
</evidence>
<name>A0A1V1P2R8_9BACT</name>
<organism evidence="1 2">
    <name type="scientific">Candidatus Magnetoglobus multicellularis str. Araruama</name>
    <dbReference type="NCBI Taxonomy" id="890399"/>
    <lineage>
        <taxon>Bacteria</taxon>
        <taxon>Pseudomonadati</taxon>
        <taxon>Thermodesulfobacteriota</taxon>
        <taxon>Desulfobacteria</taxon>
        <taxon>Desulfobacterales</taxon>
        <taxon>Desulfobacteraceae</taxon>
        <taxon>Candidatus Magnetoglobus</taxon>
    </lineage>
</organism>
<dbReference type="Proteomes" id="UP000189670">
    <property type="component" value="Unassembled WGS sequence"/>
</dbReference>
<accession>A0A1V1P2R8</accession>
<protein>
    <submittedName>
        <fullName evidence="1">Uncharacterized protein</fullName>
    </submittedName>
</protein>
<evidence type="ECO:0000313" key="1">
    <source>
        <dbReference type="EMBL" id="ETR69189.1"/>
    </source>
</evidence>
<gene>
    <name evidence="1" type="ORF">OMM_04095</name>
</gene>
<dbReference type="AlphaFoldDB" id="A0A1V1P2R8"/>
<comment type="caution">
    <text evidence="1">The sequence shown here is derived from an EMBL/GenBank/DDBJ whole genome shotgun (WGS) entry which is preliminary data.</text>
</comment>
<reference evidence="2" key="1">
    <citation type="submission" date="2012-11" db="EMBL/GenBank/DDBJ databases">
        <authorList>
            <person name="Lucero-Rivera Y.E."/>
            <person name="Tovar-Ramirez D."/>
        </authorList>
    </citation>
    <scope>NUCLEOTIDE SEQUENCE [LARGE SCALE GENOMIC DNA]</scope>
    <source>
        <strain evidence="2">Araruama</strain>
    </source>
</reference>
<sequence length="170" mass="19945">MISLNDLSDAPYNLWIKLFSSKINQRLSVLKRILAIVVKKFNKGLVSILVKILNFWNMIGEITMQKIQNDILYDSGGISDEVASWFLSLFKPEDRLRGLKPEDVFKQFKTKDRLRGLKPEDRLHGLKPEDVFKQFKTKDRLQGLKPEDRLNGLDLKIIENYLEKQRKKKI</sequence>